<feature type="domain" description="GST N-terminal" evidence="1">
    <location>
        <begin position="5"/>
        <end position="83"/>
    </location>
</feature>
<dbReference type="EMBL" id="UAUF01000013">
    <property type="protein sequence ID" value="SPZ10034.1"/>
    <property type="molecule type" value="Genomic_DNA"/>
</dbReference>
<keyword evidence="4" id="KW-0808">Transferase</keyword>
<proteinExistence type="predicted"/>
<reference evidence="4 5" key="1">
    <citation type="submission" date="2018-06" db="EMBL/GenBank/DDBJ databases">
        <authorList>
            <consortium name="Pathogen Informatics"/>
            <person name="Doyle S."/>
        </authorList>
    </citation>
    <scope>NUCLEOTIDE SEQUENCE [LARGE SCALE GENOMIC DNA]</scope>
    <source>
        <strain evidence="4 5">NCTC11842</strain>
    </source>
</reference>
<dbReference type="PANTHER" id="PTHR43968">
    <property type="match status" value="1"/>
</dbReference>
<evidence type="ECO:0000259" key="1">
    <source>
        <dbReference type="PROSITE" id="PS50404"/>
    </source>
</evidence>
<dbReference type="GO" id="GO:0005737">
    <property type="term" value="C:cytoplasm"/>
    <property type="evidence" value="ECO:0007669"/>
    <property type="project" value="TreeGrafter"/>
</dbReference>
<dbReference type="RefSeq" id="WP_010797314.1">
    <property type="nucleotide sequence ID" value="NZ_CP044086.1"/>
</dbReference>
<dbReference type="GO" id="GO:0016740">
    <property type="term" value="F:transferase activity"/>
    <property type="evidence" value="ECO:0007669"/>
    <property type="project" value="UniProtKB-KW"/>
</dbReference>
<dbReference type="InterPro" id="IPR050983">
    <property type="entry name" value="GST_Omega/HSP26"/>
</dbReference>
<evidence type="ECO:0000259" key="2">
    <source>
        <dbReference type="PROSITE" id="PS50405"/>
    </source>
</evidence>
<gene>
    <name evidence="4" type="primary">sspA_1</name>
    <name evidence="3" type="ORF">IRZ65_01630</name>
    <name evidence="4" type="ORF">NCTC11842_03620</name>
</gene>
<dbReference type="SFLD" id="SFLDG00358">
    <property type="entry name" value="Main_(cytGST)"/>
    <property type="match status" value="1"/>
</dbReference>
<dbReference type="Pfam" id="PF13417">
    <property type="entry name" value="GST_N_3"/>
    <property type="match status" value="1"/>
</dbReference>
<protein>
    <submittedName>
        <fullName evidence="3">Glutathione S-transferase N-terminal domain-containing protein</fullName>
    </submittedName>
    <submittedName>
        <fullName evidence="4">Glutathione S-transferase domain-containing protein</fullName>
    </submittedName>
</protein>
<evidence type="ECO:0000313" key="4">
    <source>
        <dbReference type="EMBL" id="SPZ10034.1"/>
    </source>
</evidence>
<name>A0A2X2CS62_PSELU</name>
<dbReference type="Gene3D" id="3.40.30.10">
    <property type="entry name" value="Glutaredoxin"/>
    <property type="match status" value="1"/>
</dbReference>
<dbReference type="PROSITE" id="PS50404">
    <property type="entry name" value="GST_NTER"/>
    <property type="match status" value="1"/>
</dbReference>
<evidence type="ECO:0000313" key="5">
    <source>
        <dbReference type="Proteomes" id="UP000250443"/>
    </source>
</evidence>
<dbReference type="InterPro" id="IPR036249">
    <property type="entry name" value="Thioredoxin-like_sf"/>
</dbReference>
<dbReference type="InterPro" id="IPR034342">
    <property type="entry name" value="SspA_C"/>
</dbReference>
<feature type="domain" description="GST C-terminal" evidence="2">
    <location>
        <begin position="88"/>
        <end position="205"/>
    </location>
</feature>
<dbReference type="EMBL" id="JADMCD010000001">
    <property type="protein sequence ID" value="MBF8639384.1"/>
    <property type="molecule type" value="Genomic_DNA"/>
</dbReference>
<evidence type="ECO:0000313" key="6">
    <source>
        <dbReference type="Proteomes" id="UP000626180"/>
    </source>
</evidence>
<dbReference type="AlphaFoldDB" id="A0A2X2CS62"/>
<dbReference type="SFLD" id="SFLDS00019">
    <property type="entry name" value="Glutathione_Transferase_(cytos"/>
    <property type="match status" value="1"/>
</dbReference>
<keyword evidence="6" id="KW-1185">Reference proteome</keyword>
<dbReference type="CDD" id="cd03186">
    <property type="entry name" value="GST_C_SspA"/>
    <property type="match status" value="1"/>
</dbReference>
<dbReference type="Proteomes" id="UP000626180">
    <property type="component" value="Unassembled WGS sequence"/>
</dbReference>
<dbReference type="Pfam" id="PF00043">
    <property type="entry name" value="GST_C"/>
    <property type="match status" value="1"/>
</dbReference>
<dbReference type="Proteomes" id="UP000250443">
    <property type="component" value="Unassembled WGS sequence"/>
</dbReference>
<dbReference type="InterPro" id="IPR040079">
    <property type="entry name" value="Glutathione_S-Trfase"/>
</dbReference>
<sequence>MANVTRLTCFSDSRDPYSHRVRLVLAEKQVDVEVKDIDPARYPAALADANPYRTLPVLQDRDLVLYDSTIVLEYLEERYPHPPLLPAYPVARAQMRLLMHRIQKDWCDSADVIMSQQKGGGDVQQVRRQLASSLTSVAPLFADKKFFLNEEMSLVDCYLLPLLWRLPGLGVELPRQAKPIFDYMDRHFVRDTFQASLSPVEREMR</sequence>
<reference evidence="3 6" key="2">
    <citation type="submission" date="2020-10" db="EMBL/GenBank/DDBJ databases">
        <title>Genome sequences of Pseudomonas isolates.</title>
        <authorList>
            <person name="Wessels L."/>
            <person name="Reich F."/>
            <person name="Hammerl J."/>
        </authorList>
    </citation>
    <scope>NUCLEOTIDE SEQUENCE [LARGE SCALE GENOMIC DNA]</scope>
    <source>
        <strain evidence="3 6">20-MO00624-0</strain>
    </source>
</reference>
<dbReference type="PANTHER" id="PTHR43968:SF6">
    <property type="entry name" value="GLUTATHIONE S-TRANSFERASE OMEGA"/>
    <property type="match status" value="1"/>
</dbReference>
<dbReference type="InterPro" id="IPR036282">
    <property type="entry name" value="Glutathione-S-Trfase_C_sf"/>
</dbReference>
<dbReference type="PROSITE" id="PS51354">
    <property type="entry name" value="GLUTAREDOXIN_2"/>
    <property type="match status" value="1"/>
</dbReference>
<evidence type="ECO:0000313" key="3">
    <source>
        <dbReference type="EMBL" id="MBF8639384.1"/>
    </source>
</evidence>
<dbReference type="InterPro" id="IPR004045">
    <property type="entry name" value="Glutathione_S-Trfase_N"/>
</dbReference>
<dbReference type="SUPFAM" id="SSF52833">
    <property type="entry name" value="Thioredoxin-like"/>
    <property type="match status" value="1"/>
</dbReference>
<dbReference type="SUPFAM" id="SSF47616">
    <property type="entry name" value="GST C-terminal domain-like"/>
    <property type="match status" value="1"/>
</dbReference>
<dbReference type="Gene3D" id="1.20.1050.10">
    <property type="match status" value="1"/>
</dbReference>
<dbReference type="InterPro" id="IPR010987">
    <property type="entry name" value="Glutathione-S-Trfase_C-like"/>
</dbReference>
<accession>A0A2X2CS62</accession>
<dbReference type="PROSITE" id="PS50405">
    <property type="entry name" value="GST_CTER"/>
    <property type="match status" value="1"/>
</dbReference>
<organism evidence="4 5">
    <name type="scientific">Pseudomonas luteola</name>
    <dbReference type="NCBI Taxonomy" id="47886"/>
    <lineage>
        <taxon>Bacteria</taxon>
        <taxon>Pseudomonadati</taxon>
        <taxon>Pseudomonadota</taxon>
        <taxon>Gammaproteobacteria</taxon>
        <taxon>Pseudomonadales</taxon>
        <taxon>Pseudomonadaceae</taxon>
        <taxon>Pseudomonas</taxon>
    </lineage>
</organism>
<dbReference type="InterPro" id="IPR004046">
    <property type="entry name" value="GST_C"/>
</dbReference>